<keyword evidence="3" id="KW-0143">Chaperone</keyword>
<keyword evidence="2" id="KW-0694">RNA-binding</keyword>
<dbReference type="EMBL" id="RZIJ01000027">
    <property type="protein sequence ID" value="RUQ65154.1"/>
    <property type="molecule type" value="Genomic_DNA"/>
</dbReference>
<dbReference type="GO" id="GO:0005829">
    <property type="term" value="C:cytosol"/>
    <property type="evidence" value="ECO:0007669"/>
    <property type="project" value="TreeGrafter"/>
</dbReference>
<keyword evidence="6" id="KW-1185">Reference proteome</keyword>
<dbReference type="Pfam" id="PF04352">
    <property type="entry name" value="ProQ"/>
    <property type="match status" value="1"/>
</dbReference>
<dbReference type="PANTHER" id="PTHR38106:SF1">
    <property type="entry name" value="RNA CHAPERONE PROQ"/>
    <property type="match status" value="1"/>
</dbReference>
<evidence type="ECO:0000313" key="6">
    <source>
        <dbReference type="Proteomes" id="UP000280346"/>
    </source>
</evidence>
<name>A0A3S0WVX8_9PROT</name>
<comment type="caution">
    <text evidence="5">The sequence shown here is derived from an EMBL/GenBank/DDBJ whole genome shotgun (WGS) entry which is preliminary data.</text>
</comment>
<dbReference type="InterPro" id="IPR023529">
    <property type="entry name" value="ProQ"/>
</dbReference>
<organism evidence="5 6">
    <name type="scientific">Azospirillum doebereinerae</name>
    <dbReference type="NCBI Taxonomy" id="92933"/>
    <lineage>
        <taxon>Bacteria</taxon>
        <taxon>Pseudomonadati</taxon>
        <taxon>Pseudomonadota</taxon>
        <taxon>Alphaproteobacteria</taxon>
        <taxon>Rhodospirillales</taxon>
        <taxon>Azospirillaceae</taxon>
        <taxon>Azospirillum</taxon>
    </lineage>
</organism>
<dbReference type="OrthoDB" id="8421419at2"/>
<feature type="domain" description="ProQ/FinO" evidence="4">
    <location>
        <begin position="85"/>
        <end position="173"/>
    </location>
</feature>
<dbReference type="Gene3D" id="1.10.1710.10">
    <property type="entry name" value="ProQ/FinO domain"/>
    <property type="match status" value="1"/>
</dbReference>
<dbReference type="AlphaFoldDB" id="A0A3S0WVX8"/>
<reference evidence="5 6" key="1">
    <citation type="submission" date="2018-12" db="EMBL/GenBank/DDBJ databases">
        <authorList>
            <person name="Yang Y."/>
        </authorList>
    </citation>
    <scope>NUCLEOTIDE SEQUENCE [LARGE SCALE GENOMIC DNA]</scope>
    <source>
        <strain evidence="5 6">GSF71</strain>
    </source>
</reference>
<evidence type="ECO:0000259" key="4">
    <source>
        <dbReference type="Pfam" id="PF04352"/>
    </source>
</evidence>
<proteinExistence type="predicted"/>
<protein>
    <recommendedName>
        <fullName evidence="4">ProQ/FinO domain-containing protein</fullName>
    </recommendedName>
</protein>
<dbReference type="GO" id="GO:0033592">
    <property type="term" value="F:RNA strand annealing activity"/>
    <property type="evidence" value="ECO:0007669"/>
    <property type="project" value="InterPro"/>
</dbReference>
<sequence length="179" mass="19141">MPMKMLTAPPLADDALSTPVTGLLEQDARSLTARMCALWNQCTPDRQRTLLEACEWIVAEGETIHSLLAGSSLRNPTGLHADRRALARAFPACFNRPKSKAPKRPLKVGIVADAVSRGVIGEDGHPLTAKRIERAVADYCTGTKYDSALIAGAVRIDLYGNPAGRVSGNATPHSREGKA</sequence>
<dbReference type="Proteomes" id="UP000280346">
    <property type="component" value="Unassembled WGS sequence"/>
</dbReference>
<gene>
    <name evidence="5" type="ORF">EJ913_25755</name>
</gene>
<dbReference type="InterPro" id="IPR036442">
    <property type="entry name" value="ProQ/FinO_sf"/>
</dbReference>
<evidence type="ECO:0000256" key="3">
    <source>
        <dbReference type="ARBA" id="ARBA00023186"/>
    </source>
</evidence>
<evidence type="ECO:0000256" key="2">
    <source>
        <dbReference type="ARBA" id="ARBA00022884"/>
    </source>
</evidence>
<evidence type="ECO:0000313" key="5">
    <source>
        <dbReference type="EMBL" id="RUQ65154.1"/>
    </source>
</evidence>
<evidence type="ECO:0000256" key="1">
    <source>
        <dbReference type="ARBA" id="ARBA00022490"/>
    </source>
</evidence>
<dbReference type="InterPro" id="IPR016103">
    <property type="entry name" value="ProQ/FinO"/>
</dbReference>
<dbReference type="SUPFAM" id="SSF48657">
    <property type="entry name" value="FinO-like"/>
    <property type="match status" value="1"/>
</dbReference>
<accession>A0A3S0WVX8</accession>
<dbReference type="GO" id="GO:0034057">
    <property type="term" value="F:RNA strand-exchange activity"/>
    <property type="evidence" value="ECO:0007669"/>
    <property type="project" value="InterPro"/>
</dbReference>
<dbReference type="GO" id="GO:0010608">
    <property type="term" value="P:post-transcriptional regulation of gene expression"/>
    <property type="evidence" value="ECO:0007669"/>
    <property type="project" value="InterPro"/>
</dbReference>
<dbReference type="PANTHER" id="PTHR38106">
    <property type="entry name" value="RNA CHAPERONE PROQ"/>
    <property type="match status" value="1"/>
</dbReference>
<keyword evidence="1" id="KW-0963">Cytoplasm</keyword>